<evidence type="ECO:0000313" key="3">
    <source>
        <dbReference type="EMBL" id="PTN09259.1"/>
    </source>
</evidence>
<accession>A0A2T5C3F5</accession>
<feature type="domain" description="Ubiquitin Mut7-C" evidence="2">
    <location>
        <begin position="4"/>
        <end position="43"/>
    </location>
</feature>
<dbReference type="InterPro" id="IPR027798">
    <property type="entry name" value="Ub_Mut7C"/>
</dbReference>
<dbReference type="Pfam" id="PF01927">
    <property type="entry name" value="Mut7-C"/>
    <property type="match status" value="1"/>
</dbReference>
<dbReference type="Proteomes" id="UP000243525">
    <property type="component" value="Unassembled WGS sequence"/>
</dbReference>
<reference evidence="3 4" key="1">
    <citation type="submission" date="2018-04" db="EMBL/GenBank/DDBJ databases">
        <title>Genomic Encyclopedia of Archaeal and Bacterial Type Strains, Phase II (KMG-II): from individual species to whole genera.</title>
        <authorList>
            <person name="Goeker M."/>
        </authorList>
    </citation>
    <scope>NUCLEOTIDE SEQUENCE [LARGE SCALE GENOMIC DNA]</scope>
    <source>
        <strain evidence="3 4">DSM 28823</strain>
    </source>
</reference>
<dbReference type="PANTHER" id="PTHR39081">
    <property type="entry name" value="MUT7-C DOMAIN-CONTAINING PROTEIN"/>
    <property type="match status" value="1"/>
</dbReference>
<evidence type="ECO:0000259" key="1">
    <source>
        <dbReference type="Pfam" id="PF01927"/>
    </source>
</evidence>
<organism evidence="3 4">
    <name type="scientific">Mangrovibacterium marinum</name>
    <dbReference type="NCBI Taxonomy" id="1639118"/>
    <lineage>
        <taxon>Bacteria</taxon>
        <taxon>Pseudomonadati</taxon>
        <taxon>Bacteroidota</taxon>
        <taxon>Bacteroidia</taxon>
        <taxon>Marinilabiliales</taxon>
        <taxon>Prolixibacteraceae</taxon>
        <taxon>Mangrovibacterium</taxon>
    </lineage>
</organism>
<evidence type="ECO:0000313" key="4">
    <source>
        <dbReference type="Proteomes" id="UP000243525"/>
    </source>
</evidence>
<comment type="caution">
    <text evidence="3">The sequence shown here is derived from an EMBL/GenBank/DDBJ whole genome shotgun (WGS) entry which is preliminary data.</text>
</comment>
<dbReference type="EMBL" id="QAAD01000005">
    <property type="protein sequence ID" value="PTN09259.1"/>
    <property type="molecule type" value="Genomic_DNA"/>
</dbReference>
<name>A0A2T5C3F5_9BACT</name>
<sequence>MMVLGIPRAEIELILVNSHRADEGHKLKEGDFVSVYPTFETIDISPLTGRRDKPEPEMRFIADAHLGKLSKYLRMLGFDTLYRNDFGDDEIIHIALNEERIILTRDRMLLNSTRVRRGYYLRATDKHALLTEVVARFGLKSLFKPFSRCMTCNQPLVLKASAELTALVDAPTLARFDEFYYCANCRKVFWKGSHFKRMEALILQIASGPQNRRGWRGTSACD</sequence>
<protein>
    <recommendedName>
        <fullName evidence="5">Twitching motility protein PilT</fullName>
    </recommendedName>
</protein>
<dbReference type="AlphaFoldDB" id="A0A2T5C3F5"/>
<keyword evidence="4" id="KW-1185">Reference proteome</keyword>
<dbReference type="PANTHER" id="PTHR39081:SF1">
    <property type="entry name" value="MUT7-C RNASE DOMAIN-CONTAINING PROTEIN"/>
    <property type="match status" value="1"/>
</dbReference>
<gene>
    <name evidence="3" type="ORF">C8N47_10599</name>
</gene>
<dbReference type="InterPro" id="IPR002782">
    <property type="entry name" value="Mut7-C_RNAse_dom"/>
</dbReference>
<evidence type="ECO:0000259" key="2">
    <source>
        <dbReference type="Pfam" id="PF14451"/>
    </source>
</evidence>
<evidence type="ECO:0008006" key="5">
    <source>
        <dbReference type="Google" id="ProtNLM"/>
    </source>
</evidence>
<proteinExistence type="predicted"/>
<feature type="domain" description="Mut7-C RNAse" evidence="1">
    <location>
        <begin position="58"/>
        <end position="201"/>
    </location>
</feature>
<dbReference type="Pfam" id="PF14451">
    <property type="entry name" value="Ub-Mut7C"/>
    <property type="match status" value="1"/>
</dbReference>